<dbReference type="EMBL" id="CP004353">
    <property type="protein sequence ID" value="AHI21565.1"/>
    <property type="molecule type" value="Genomic_DNA"/>
</dbReference>
<feature type="transmembrane region" description="Helical" evidence="1">
    <location>
        <begin position="337"/>
        <end position="362"/>
    </location>
</feature>
<evidence type="ECO:0000313" key="3">
    <source>
        <dbReference type="Proteomes" id="UP000019222"/>
    </source>
</evidence>
<dbReference type="STRING" id="1224164.B843_00845"/>
<keyword evidence="1" id="KW-0812">Transmembrane</keyword>
<feature type="transmembrane region" description="Helical" evidence="1">
    <location>
        <begin position="235"/>
        <end position="255"/>
    </location>
</feature>
<feature type="transmembrane region" description="Helical" evidence="1">
    <location>
        <begin position="20"/>
        <end position="41"/>
    </location>
</feature>
<dbReference type="Proteomes" id="UP000019222">
    <property type="component" value="Chromosome"/>
</dbReference>
<dbReference type="PATRIC" id="fig|1224164.3.peg.169"/>
<feature type="transmembrane region" description="Helical" evidence="1">
    <location>
        <begin position="392"/>
        <end position="413"/>
    </location>
</feature>
<gene>
    <name evidence="2" type="ORF">B843_00845</name>
</gene>
<dbReference type="RefSeq" id="WP_025251638.1">
    <property type="nucleotide sequence ID" value="NZ_CP004353.1"/>
</dbReference>
<keyword evidence="1" id="KW-0472">Membrane</keyword>
<protein>
    <submittedName>
        <fullName evidence="2">Putative polyketide antibiotics exporter</fullName>
    </submittedName>
</protein>
<dbReference type="KEGG" id="cvt:B843_00845"/>
<feature type="transmembrane region" description="Helical" evidence="1">
    <location>
        <begin position="85"/>
        <end position="104"/>
    </location>
</feature>
<feature type="transmembrane region" description="Helical" evidence="1">
    <location>
        <begin position="494"/>
        <end position="517"/>
    </location>
</feature>
<keyword evidence="1" id="KW-1133">Transmembrane helix</keyword>
<evidence type="ECO:0000313" key="2">
    <source>
        <dbReference type="EMBL" id="AHI21565.1"/>
    </source>
</evidence>
<feature type="transmembrane region" description="Helical" evidence="1">
    <location>
        <begin position="452"/>
        <end position="474"/>
    </location>
</feature>
<proteinExistence type="predicted"/>
<name>W5XY04_9CORY</name>
<accession>W5XY04</accession>
<keyword evidence="3" id="KW-1185">Reference proteome</keyword>
<feature type="transmembrane region" description="Helical" evidence="1">
    <location>
        <begin position="157"/>
        <end position="177"/>
    </location>
</feature>
<dbReference type="eggNOG" id="COG3559">
    <property type="taxonomic scope" value="Bacteria"/>
</dbReference>
<dbReference type="HOGENOM" id="CLU_036785_2_0_11"/>
<dbReference type="AlphaFoldDB" id="W5XY04"/>
<evidence type="ECO:0000256" key="1">
    <source>
        <dbReference type="SAM" id="Phobius"/>
    </source>
</evidence>
<feature type="transmembrane region" description="Helical" evidence="1">
    <location>
        <begin position="425"/>
        <end position="445"/>
    </location>
</feature>
<feature type="transmembrane region" description="Helical" evidence="1">
    <location>
        <begin position="189"/>
        <end position="206"/>
    </location>
</feature>
<organism evidence="2 3">
    <name type="scientific">Corynebacterium vitaeruminis DSM 20294</name>
    <dbReference type="NCBI Taxonomy" id="1224164"/>
    <lineage>
        <taxon>Bacteria</taxon>
        <taxon>Bacillati</taxon>
        <taxon>Actinomycetota</taxon>
        <taxon>Actinomycetes</taxon>
        <taxon>Mycobacteriales</taxon>
        <taxon>Corynebacteriaceae</taxon>
        <taxon>Corynebacterium</taxon>
    </lineage>
</organism>
<reference evidence="2 3" key="1">
    <citation type="submission" date="2013-02" db="EMBL/GenBank/DDBJ databases">
        <title>The complete genome sequence of Corynebacterium vitaeruminis DSM 20294.</title>
        <authorList>
            <person name="Ruckert C."/>
            <person name="Albersmeier A."/>
            <person name="Kalinowski J."/>
        </authorList>
    </citation>
    <scope>NUCLEOTIDE SEQUENCE [LARGE SCALE GENOMIC DNA]</scope>
    <source>
        <strain evidence="3">ATCC 10234</strain>
    </source>
</reference>
<sequence length="523" mass="55171">MLTGVRPLFVATIKHNRSFIAPWVGIVTLLSATSIMAYRWIFPDVADRQSLSMAMGTNPALDLVFGPARNLLTNDGFNSWRAGQLGMLFAALLGIMLVVGATRADEDSGNAELIASGVVSRPARLVVPLLVSLVAATAVAIVCFLGTWAFGGEVEPTALLSLTFAGSVLVWAGLAAVTAQLGADARTASSLAMGLMGIFYVMRGYFDSADYPDWTQWLTPFGWAERVGAAVDNNWWPLLIFVAAFIVLSGVAIALQQRRDFGQGFIAPRPAAPEAPKIGVFGLAWRLHRGVVITWLVAFAALGFVFGDLATSVGSVFAGNPAIASVMAAGATTEDELTFAFVRMILSIAGIIAAIAGAQIILRLHSEETAYRAEPLLAGSLRRRSLFGSHVLVAYGLTTVGLLVLGTVMGIVARNDIATWDVIRQAAATLPAVWVLNGVAVAVVGARPAVRLASWAVIVATFGITLLGPTFNFPDWALGISPLYHVPTVNAADPAWTPLVVLVGIAAVFIAIGFAGFRRRDVG</sequence>
<feature type="transmembrane region" description="Helical" evidence="1">
    <location>
        <begin position="125"/>
        <end position="151"/>
    </location>
</feature>
<feature type="transmembrane region" description="Helical" evidence="1">
    <location>
        <begin position="292"/>
        <end position="317"/>
    </location>
</feature>